<sequence length="61" mass="7549">MIRENPHWLFLSFMRKLSIQLEIFIFLYFETSQLDWRELIITNRSTHVATDTKEYIKKGWL</sequence>
<dbReference type="Proteomes" id="UP000245217">
    <property type="component" value="Unassembled WGS sequence"/>
</dbReference>
<gene>
    <name evidence="1" type="ORF">DC077_06970</name>
    <name evidence="2" type="ORF">DC078_06590</name>
</gene>
<accession>A0A2U2AQ77</accession>
<keyword evidence="4" id="KW-1185">Reference proteome</keyword>
<reference evidence="3 4" key="2">
    <citation type="submission" date="2018-05" db="EMBL/GenBank/DDBJ databases">
        <title>Ignatzschineria dubaiensis sp. nov., isolated from necrotic foot tissues of dromedaries (Camelus dromedarius) and associated maggots in Dubai, United Arab Emirates.</title>
        <authorList>
            <person name="Tsang C.C."/>
            <person name="Tang J.Y.M."/>
            <person name="Fong J.Y.H."/>
            <person name="Kinne J."/>
            <person name="Lee H.H."/>
            <person name="Joseph M."/>
            <person name="Jose S."/>
            <person name="Schuster R.K."/>
            <person name="Tang Y."/>
            <person name="Sivakumar S."/>
            <person name="Chen J.H.K."/>
            <person name="Teng J.L.L."/>
            <person name="Lau S.K.P."/>
            <person name="Wernery U."/>
            <person name="Woo P.C.Y."/>
        </authorList>
    </citation>
    <scope>NUCLEOTIDE SEQUENCE [LARGE SCALE GENOMIC DNA]</scope>
    <source>
        <strain evidence="3">UAE-HKU57</strain>
        <strain evidence="4">UAE-HKU58</strain>
    </source>
</reference>
<evidence type="ECO:0000313" key="3">
    <source>
        <dbReference type="Proteomes" id="UP000245059"/>
    </source>
</evidence>
<evidence type="ECO:0000313" key="2">
    <source>
        <dbReference type="EMBL" id="PWD91658.1"/>
    </source>
</evidence>
<evidence type="ECO:0000313" key="1">
    <source>
        <dbReference type="EMBL" id="PWD85769.1"/>
    </source>
</evidence>
<dbReference type="EMBL" id="QEWV01000005">
    <property type="protein sequence ID" value="PWD91658.1"/>
    <property type="molecule type" value="Genomic_DNA"/>
</dbReference>
<dbReference type="AlphaFoldDB" id="A0A2U2AQ77"/>
<dbReference type="EMBL" id="QEWW01000004">
    <property type="protein sequence ID" value="PWD85769.1"/>
    <property type="molecule type" value="Genomic_DNA"/>
</dbReference>
<reference evidence="1" key="1">
    <citation type="journal article" date="2018" name="Genome Announc.">
        <title>Ignatzschineria cameli sp. nov., isolated from necrotic foot tissue of dromedaries (Camelus dromedarius) and associated maggots (Wohlfahrtia species) in Dubai.</title>
        <authorList>
            <person name="Tsang C.C."/>
            <person name="Tang J.Y."/>
            <person name="Fong J.Y."/>
            <person name="Kinne J."/>
            <person name="Lee H.H."/>
            <person name="Joseph M."/>
            <person name="Jose S."/>
            <person name="Schuster R.K."/>
            <person name="Tang Y."/>
            <person name="Sivakumar S."/>
            <person name="Chen J.H."/>
            <person name="Teng J.L."/>
            <person name="Lau S.K."/>
            <person name="Wernery U."/>
            <person name="Woo P.C."/>
        </authorList>
    </citation>
    <scope>NUCLEOTIDE SEQUENCE</scope>
    <source>
        <strain evidence="1">UAE-HKU57</strain>
        <strain evidence="2">UAE-HKU58</strain>
    </source>
</reference>
<name>A0A2U2AQ77_9GAMM</name>
<proteinExistence type="predicted"/>
<protein>
    <submittedName>
        <fullName evidence="1">Uncharacterized protein</fullName>
    </submittedName>
</protein>
<comment type="caution">
    <text evidence="1">The sequence shown here is derived from an EMBL/GenBank/DDBJ whole genome shotgun (WGS) entry which is preliminary data.</text>
</comment>
<evidence type="ECO:0000313" key="4">
    <source>
        <dbReference type="Proteomes" id="UP000245217"/>
    </source>
</evidence>
<organism evidence="1 3">
    <name type="scientific">Ignatzschineria cameli</name>
    <dbReference type="NCBI Taxonomy" id="2182793"/>
    <lineage>
        <taxon>Bacteria</taxon>
        <taxon>Pseudomonadati</taxon>
        <taxon>Pseudomonadota</taxon>
        <taxon>Gammaproteobacteria</taxon>
        <taxon>Cardiobacteriales</taxon>
        <taxon>Ignatzschineriaceae</taxon>
        <taxon>Ignatzschineria</taxon>
    </lineage>
</organism>
<dbReference type="Proteomes" id="UP000245059">
    <property type="component" value="Unassembled WGS sequence"/>
</dbReference>